<evidence type="ECO:0000313" key="10">
    <source>
        <dbReference type="Proteomes" id="UP000186922"/>
    </source>
</evidence>
<dbReference type="Proteomes" id="UP000186922">
    <property type="component" value="Unassembled WGS sequence"/>
</dbReference>
<dbReference type="EMBL" id="BDGG01000012">
    <property type="protein sequence ID" value="GAV05321.1"/>
    <property type="molecule type" value="Genomic_DNA"/>
</dbReference>
<dbReference type="Gene3D" id="3.30.70.330">
    <property type="match status" value="1"/>
</dbReference>
<evidence type="ECO:0000256" key="2">
    <source>
        <dbReference type="ARBA" id="ARBA00005819"/>
    </source>
</evidence>
<feature type="compositionally biased region" description="Basic and acidic residues" evidence="7">
    <location>
        <begin position="1"/>
        <end position="19"/>
    </location>
</feature>
<proteinExistence type="inferred from homology"/>
<dbReference type="GO" id="GO:0000472">
    <property type="term" value="P:endonucleolytic cleavage to generate mature 5'-end of SSU-rRNA from (SSU-rRNA, 5.8S rRNA, LSU-rRNA)"/>
    <property type="evidence" value="ECO:0007669"/>
    <property type="project" value="TreeGrafter"/>
</dbReference>
<dbReference type="GO" id="GO:0034462">
    <property type="term" value="P:small-subunit processome assembly"/>
    <property type="evidence" value="ECO:0007669"/>
    <property type="project" value="TreeGrafter"/>
</dbReference>
<evidence type="ECO:0000256" key="4">
    <source>
        <dbReference type="ARBA" id="ARBA00022884"/>
    </source>
</evidence>
<dbReference type="InterPro" id="IPR000504">
    <property type="entry name" value="RRM_dom"/>
</dbReference>
<dbReference type="InterPro" id="IPR039119">
    <property type="entry name" value="ABT1/Esf2"/>
</dbReference>
<comment type="subcellular location">
    <subcellularLocation>
        <location evidence="1">Nucleus</location>
        <location evidence="1">Nucleolus</location>
    </subcellularLocation>
</comment>
<keyword evidence="10" id="KW-1185">Reference proteome</keyword>
<evidence type="ECO:0000256" key="7">
    <source>
        <dbReference type="SAM" id="MobiDB-lite"/>
    </source>
</evidence>
<keyword evidence="5" id="KW-0539">Nucleus</keyword>
<dbReference type="InterPro" id="IPR012677">
    <property type="entry name" value="Nucleotide-bd_a/b_plait_sf"/>
</dbReference>
<gene>
    <name evidence="9" type="primary">RvY_15473-1</name>
    <name evidence="9" type="synonym">RvY_15473.1</name>
    <name evidence="9" type="ORF">RvY_15473</name>
</gene>
<evidence type="ECO:0000313" key="9">
    <source>
        <dbReference type="EMBL" id="GAV05321.1"/>
    </source>
</evidence>
<dbReference type="GO" id="GO:0000447">
    <property type="term" value="P:endonucleolytic cleavage in ITS1 to separate SSU-rRNA from 5.8S rRNA and LSU-rRNA from tricistronic rRNA transcript (SSU-rRNA, 5.8S rRNA, LSU-rRNA)"/>
    <property type="evidence" value="ECO:0007669"/>
    <property type="project" value="TreeGrafter"/>
</dbReference>
<comment type="caution">
    <text evidence="9">The sequence shown here is derived from an EMBL/GenBank/DDBJ whole genome shotgun (WGS) entry which is preliminary data.</text>
</comment>
<protein>
    <recommendedName>
        <fullName evidence="3">Activator of basal transcription 1</fullName>
    </recommendedName>
</protein>
<dbReference type="AlphaFoldDB" id="A0A1D1VW97"/>
<comment type="similarity">
    <text evidence="2">Belongs to the ESF2/ABP1 family.</text>
</comment>
<dbReference type="SUPFAM" id="SSF54928">
    <property type="entry name" value="RNA-binding domain, RBD"/>
    <property type="match status" value="1"/>
</dbReference>
<feature type="compositionally biased region" description="Acidic residues" evidence="7">
    <location>
        <begin position="45"/>
        <end position="70"/>
    </location>
</feature>
<name>A0A1D1VW97_RAMVA</name>
<dbReference type="GO" id="GO:0000480">
    <property type="term" value="P:endonucleolytic cleavage in 5'-ETS of tricistronic rRNA transcript (SSU-rRNA, 5.8S rRNA, LSU-rRNA)"/>
    <property type="evidence" value="ECO:0007669"/>
    <property type="project" value="TreeGrafter"/>
</dbReference>
<feature type="domain" description="RRM" evidence="8">
    <location>
        <begin position="96"/>
        <end position="180"/>
    </location>
</feature>
<dbReference type="STRING" id="947166.A0A1D1VW97"/>
<dbReference type="GO" id="GO:0003723">
    <property type="term" value="F:RNA binding"/>
    <property type="evidence" value="ECO:0007669"/>
    <property type="project" value="UniProtKB-UniRule"/>
</dbReference>
<sequence length="308" mass="34764">MDGRDRESDMDAEHQKGETDTESSSLVPDDEDGSGASEDNTQEGGSEEDEDGADEYDYLSEGEGDSDDDSALISASRKNKLRDAALNVESRVKKSGVVYLSTIPPGMNVAKLREIMSEYGKIGRLYLEPDLKGAVQSRRKNNDSIKHNRKYLEGWVEFVSKRTAKQVAESLNNKEVGGKRRTPYHGSLWNIKYLHRFKWNHLTERLAHEKMTRQHRIRQEIAQAKRQSNFFNKNVEKSKILDKMQARKAEEGKPFAPLKTFEVSQRLTDEEYTKAKAKKATKRLAGTGRHSGSGLSSAILAKLFPPKT</sequence>
<dbReference type="PANTHER" id="PTHR12311">
    <property type="entry name" value="ACTIVATOR OF BASAL TRANSCRIPTION 1"/>
    <property type="match status" value="1"/>
</dbReference>
<dbReference type="GO" id="GO:0005730">
    <property type="term" value="C:nucleolus"/>
    <property type="evidence" value="ECO:0007669"/>
    <property type="project" value="UniProtKB-SubCell"/>
</dbReference>
<evidence type="ECO:0000256" key="6">
    <source>
        <dbReference type="PROSITE-ProRule" id="PRU00176"/>
    </source>
</evidence>
<accession>A0A1D1VW97</accession>
<reference evidence="9 10" key="1">
    <citation type="journal article" date="2016" name="Nat. Commun.">
        <title>Extremotolerant tardigrade genome and improved radiotolerance of human cultured cells by tardigrade-unique protein.</title>
        <authorList>
            <person name="Hashimoto T."/>
            <person name="Horikawa D.D."/>
            <person name="Saito Y."/>
            <person name="Kuwahara H."/>
            <person name="Kozuka-Hata H."/>
            <person name="Shin-I T."/>
            <person name="Minakuchi Y."/>
            <person name="Ohishi K."/>
            <person name="Motoyama A."/>
            <person name="Aizu T."/>
            <person name="Enomoto A."/>
            <person name="Kondo K."/>
            <person name="Tanaka S."/>
            <person name="Hara Y."/>
            <person name="Koshikawa S."/>
            <person name="Sagara H."/>
            <person name="Miura T."/>
            <person name="Yokobori S."/>
            <person name="Miyagawa K."/>
            <person name="Suzuki Y."/>
            <person name="Kubo T."/>
            <person name="Oyama M."/>
            <person name="Kohara Y."/>
            <person name="Fujiyama A."/>
            <person name="Arakawa K."/>
            <person name="Katayama T."/>
            <person name="Toyoda A."/>
            <person name="Kunieda T."/>
        </authorList>
    </citation>
    <scope>NUCLEOTIDE SEQUENCE [LARGE SCALE GENOMIC DNA]</scope>
    <source>
        <strain evidence="9 10">YOKOZUNA-1</strain>
    </source>
</reference>
<evidence type="ECO:0000256" key="1">
    <source>
        <dbReference type="ARBA" id="ARBA00004604"/>
    </source>
</evidence>
<evidence type="ECO:0000256" key="3">
    <source>
        <dbReference type="ARBA" id="ARBA00020737"/>
    </source>
</evidence>
<dbReference type="OrthoDB" id="287393at2759"/>
<evidence type="ECO:0000256" key="5">
    <source>
        <dbReference type="ARBA" id="ARBA00023242"/>
    </source>
</evidence>
<dbReference type="PROSITE" id="PS50102">
    <property type="entry name" value="RRM"/>
    <property type="match status" value="1"/>
</dbReference>
<organism evidence="9 10">
    <name type="scientific">Ramazzottius varieornatus</name>
    <name type="common">Water bear</name>
    <name type="synonym">Tardigrade</name>
    <dbReference type="NCBI Taxonomy" id="947166"/>
    <lineage>
        <taxon>Eukaryota</taxon>
        <taxon>Metazoa</taxon>
        <taxon>Ecdysozoa</taxon>
        <taxon>Tardigrada</taxon>
        <taxon>Eutardigrada</taxon>
        <taxon>Parachela</taxon>
        <taxon>Hypsibioidea</taxon>
        <taxon>Ramazzottiidae</taxon>
        <taxon>Ramazzottius</taxon>
    </lineage>
</organism>
<evidence type="ECO:0000259" key="8">
    <source>
        <dbReference type="PROSITE" id="PS50102"/>
    </source>
</evidence>
<dbReference type="InterPro" id="IPR034353">
    <property type="entry name" value="ABT1/ESF2_RRM"/>
</dbReference>
<keyword evidence="4 6" id="KW-0694">RNA-binding</keyword>
<dbReference type="PANTHER" id="PTHR12311:SF7">
    <property type="entry name" value="ACTIVATOR OF BASAL TRANSCRIPTION 1"/>
    <property type="match status" value="1"/>
</dbReference>
<dbReference type="CDD" id="cd12263">
    <property type="entry name" value="RRM_ABT1_like"/>
    <property type="match status" value="1"/>
</dbReference>
<dbReference type="InterPro" id="IPR035979">
    <property type="entry name" value="RBD_domain_sf"/>
</dbReference>
<feature type="region of interest" description="Disordered" evidence="7">
    <location>
        <begin position="1"/>
        <end position="71"/>
    </location>
</feature>
<feature type="region of interest" description="Disordered" evidence="7">
    <location>
        <begin position="273"/>
        <end position="308"/>
    </location>
</feature>